<dbReference type="EMBL" id="JABMIG020000263">
    <property type="protein sequence ID" value="KAL3783342.1"/>
    <property type="molecule type" value="Genomic_DNA"/>
</dbReference>
<accession>A0ABD3P5J4</accession>
<evidence type="ECO:0000313" key="1">
    <source>
        <dbReference type="EMBL" id="KAL3783342.1"/>
    </source>
</evidence>
<proteinExistence type="predicted"/>
<dbReference type="AlphaFoldDB" id="A0ABD3P5J4"/>
<dbReference type="Proteomes" id="UP001516023">
    <property type="component" value="Unassembled WGS sequence"/>
</dbReference>
<sequence length="268" mass="30020">MPTPLKNYLDHLNLPLGILPAVSDTYKAMNFRIVLIDNSSSMSTIDSHLMKADCNFERIEKTDKVSRWNELSQCIKFHAKMAARCWIPTKFRLVNEHEGMPKELGICWGKPEDARAERNEVINAIKNAKLDANVNPLASEIRQIETALSGEADKLKQKDGFAAVIICSHGVPTDETGDTVKSVIKDFVESIMSLAQLPVRITFRLCTGNDKVVDFFGLMEAEIACDVLQDYWGEVRTDGIKCHCKHVFLLLLQTSLLVTYTGVKSVFA</sequence>
<reference evidence="1 2" key="1">
    <citation type="journal article" date="2020" name="G3 (Bethesda)">
        <title>Improved Reference Genome for Cyclotella cryptica CCMP332, a Model for Cell Wall Morphogenesis, Salinity Adaptation, and Lipid Production in Diatoms (Bacillariophyta).</title>
        <authorList>
            <person name="Roberts W.R."/>
            <person name="Downey K.M."/>
            <person name="Ruck E.C."/>
            <person name="Traller J.C."/>
            <person name="Alverson A.J."/>
        </authorList>
    </citation>
    <scope>NUCLEOTIDE SEQUENCE [LARGE SCALE GENOMIC DNA]</scope>
    <source>
        <strain evidence="1 2">CCMP332</strain>
    </source>
</reference>
<name>A0ABD3P5J4_9STRA</name>
<organism evidence="1 2">
    <name type="scientific">Cyclotella cryptica</name>
    <dbReference type="NCBI Taxonomy" id="29204"/>
    <lineage>
        <taxon>Eukaryota</taxon>
        <taxon>Sar</taxon>
        <taxon>Stramenopiles</taxon>
        <taxon>Ochrophyta</taxon>
        <taxon>Bacillariophyta</taxon>
        <taxon>Coscinodiscophyceae</taxon>
        <taxon>Thalassiosirophycidae</taxon>
        <taxon>Stephanodiscales</taxon>
        <taxon>Stephanodiscaceae</taxon>
        <taxon>Cyclotella</taxon>
    </lineage>
</organism>
<gene>
    <name evidence="1" type="ORF">HJC23_011106</name>
</gene>
<keyword evidence="2" id="KW-1185">Reference proteome</keyword>
<evidence type="ECO:0000313" key="2">
    <source>
        <dbReference type="Proteomes" id="UP001516023"/>
    </source>
</evidence>
<protein>
    <submittedName>
        <fullName evidence="1">Uncharacterized protein</fullName>
    </submittedName>
</protein>
<comment type="caution">
    <text evidence="1">The sequence shown here is derived from an EMBL/GenBank/DDBJ whole genome shotgun (WGS) entry which is preliminary data.</text>
</comment>